<evidence type="ECO:0000313" key="3">
    <source>
        <dbReference type="EMBL" id="CCD20722.1"/>
    </source>
</evidence>
<feature type="coiled-coil region" evidence="1">
    <location>
        <begin position="672"/>
        <end position="720"/>
    </location>
</feature>
<feature type="coiled-coil region" evidence="1">
    <location>
        <begin position="371"/>
        <end position="441"/>
    </location>
</feature>
<accession>F9WT33</accession>
<dbReference type="EMBL" id="CAEX01006179">
    <property type="protein sequence ID" value="CCD20722.1"/>
    <property type="molecule type" value="Genomic_DNA"/>
</dbReference>
<dbReference type="PANTHER" id="PTHR23159">
    <property type="entry name" value="CENTROSOMAL PROTEIN 2"/>
    <property type="match status" value="1"/>
</dbReference>
<feature type="compositionally biased region" description="Polar residues" evidence="2">
    <location>
        <begin position="1018"/>
        <end position="1030"/>
    </location>
</feature>
<dbReference type="Proteomes" id="UP000009027">
    <property type="component" value="Unassembled WGS sequence"/>
</dbReference>
<dbReference type="AlphaFoldDB" id="F9WT33"/>
<evidence type="ECO:0000256" key="1">
    <source>
        <dbReference type="SAM" id="Coils"/>
    </source>
</evidence>
<name>F9WT33_TRYVY</name>
<gene>
    <name evidence="3" type="ORF">TvY486_0035900</name>
</gene>
<reference evidence="3 4" key="1">
    <citation type="journal article" date="2012" name="Proc. Natl. Acad. Sci. U.S.A.">
        <title>Antigenic diversity is generated by distinct evolutionary mechanisms in African trypanosome species.</title>
        <authorList>
            <person name="Jackson A.P."/>
            <person name="Berry A."/>
            <person name="Aslett M."/>
            <person name="Allison H.C."/>
            <person name="Burton P."/>
            <person name="Vavrova-Anderson J."/>
            <person name="Brown R."/>
            <person name="Browne H."/>
            <person name="Corton N."/>
            <person name="Hauser H."/>
            <person name="Gamble J."/>
            <person name="Gilderthorp R."/>
            <person name="Marcello L."/>
            <person name="McQuillan J."/>
            <person name="Otto T.D."/>
            <person name="Quail M.A."/>
            <person name="Sanders M.J."/>
            <person name="van Tonder A."/>
            <person name="Ginger M.L."/>
            <person name="Field M.C."/>
            <person name="Barry J.D."/>
            <person name="Hertz-Fowler C."/>
            <person name="Berriman M."/>
        </authorList>
    </citation>
    <scope>NUCLEOTIDE SEQUENCE</scope>
    <source>
        <strain evidence="3 4">Y486</strain>
    </source>
</reference>
<keyword evidence="1" id="KW-0175">Coiled coil</keyword>
<organism evidence="3 4">
    <name type="scientific">Trypanosoma vivax (strain Y486)</name>
    <dbReference type="NCBI Taxonomy" id="1055687"/>
    <lineage>
        <taxon>Eukaryota</taxon>
        <taxon>Discoba</taxon>
        <taxon>Euglenozoa</taxon>
        <taxon>Kinetoplastea</taxon>
        <taxon>Metakinetoplastina</taxon>
        <taxon>Trypanosomatida</taxon>
        <taxon>Trypanosomatidae</taxon>
        <taxon>Trypanosoma</taxon>
        <taxon>Duttonella</taxon>
    </lineage>
</organism>
<feature type="region of interest" description="Disordered" evidence="2">
    <location>
        <begin position="1013"/>
        <end position="1036"/>
    </location>
</feature>
<sequence length="1277" mass="142297">MEQQMDDLHCELRETTNEVQDFLQKIGASSLSGAKEKFQVLLSDSTLNALINAEEKCRAVLVRKWSVRFITGKVPPCSVCCRIATALSETTLDRLPACVESLQQQVKEHSHLLGYPERAPGPSRAALIETVRKLSGTLGHEEPVHSESFLDNLASVLADRERLREEQEKKISDLDWEVKKNETLLQTISSEAIQALGILKNLRLPAVEESTVDEQGQLHTICKSSSNPLSDLKTLHNECCWVADQLITHEQNKKEALEALRSFCHSHCIVEASTRAAGELKRLSALLAELRPELHATRMQLEEHRSCVESSVQALSVGGPLDGINLCEALQQHAASTGAELRQLRGIISTLQRILGASGYSVQQDNVCQVISDVVANEREQRERVEQMEANNERAERKQRQLLKELEDERRNVQRVSAEHMAEADRRNIGLSEEIAELKRKCDEEWACLVACGAEAGCTLDDTGVAANCGKTLKAVRALALSRDASVNELQLVKAQLASMEVCNKKTQELCLAAQEEQSRVREEGNLLREQLAQALERNKKYHVLFPQLLGRMEEILSVLVPTMSVCDNGGVSEFTTDAPVDVRAQLLCQQLLNASNAACARLRDLDAEVAALKEDQIRHQQEISHLHASILPIMDSDNISLSSCSVKHLGQIVREKLEDIVCRNQALVSEMEALRIDRDALAKSMQSAQGQLSDSNSQLQQLIGQRDMLERENSDLRKSLDGFNAFASDVAQKLCDSPYYRVQEHGDKVDLNYLRELLDATHVSLQRSKAGVLVASEGVDEVAEEPRGTAAGEQSLLVQLQRVTHERDVLLSESEKLVEQVQNILEEHIDVQKELFVDNDADGKAADDITVGAIVQACVEKLSECLSSKRLFEGRINAFQQETTRMSLEIVSLKEDRRALRQSSRAAEDECTRQAAELEGIHRQLQQLFTDALRTAGTELQLKLPTLTDTSPTGALEGLRSLFEYIVAKQRYGIASSDEEDLKNKLREEKRSRAKEVRGLLRAFTDHVAPYVDASHGRNTNDVANNNSENSEEHKPRLATQQLIAAGESLHVSHSNTEQVIWTWLRYIGADFPSPPRPMDLPTLSAVLKETSAKVIERMEVLRGALHTASVQLGIQALDTTSSAEQTADWITNFQLGALHAQRGLIGLERLLDSLESIVSSHGGTLEVSQCLSPSYSHSVASQCSPKEGLELLLIDANKTQADTSKASVVPQDVMELRQHVVLHALQELILQLERRNHTLTSEWQALVDQNNRLLHERRQDEEEHVRVREHMQELP</sequence>
<feature type="non-terminal residue" evidence="3">
    <location>
        <position position="1277"/>
    </location>
</feature>
<evidence type="ECO:0000256" key="2">
    <source>
        <dbReference type="SAM" id="MobiDB-lite"/>
    </source>
</evidence>
<dbReference type="PANTHER" id="PTHR23159:SF60">
    <property type="entry name" value="SPINDLE ASSEMBLY ABNORMAL PROTEIN 4"/>
    <property type="match status" value="1"/>
</dbReference>
<proteinExistence type="predicted"/>
<keyword evidence="4" id="KW-1185">Reference proteome</keyword>
<protein>
    <submittedName>
        <fullName evidence="3">Uncharacterized protein</fullName>
    </submittedName>
</protein>
<evidence type="ECO:0000313" key="4">
    <source>
        <dbReference type="Proteomes" id="UP000009027"/>
    </source>
</evidence>
<dbReference type="VEuPathDB" id="TriTrypDB:TvY486_0035900"/>